<comment type="caution">
    <text evidence="1">The sequence shown here is derived from an EMBL/GenBank/DDBJ whole genome shotgun (WGS) entry which is preliminary data.</text>
</comment>
<proteinExistence type="predicted"/>
<keyword evidence="2" id="KW-1185">Reference proteome</keyword>
<evidence type="ECO:0000313" key="2">
    <source>
        <dbReference type="Proteomes" id="UP000789860"/>
    </source>
</evidence>
<accession>A0ACA9PKE8</accession>
<feature type="non-terminal residue" evidence="1">
    <location>
        <position position="1"/>
    </location>
</feature>
<evidence type="ECO:0000313" key="1">
    <source>
        <dbReference type="EMBL" id="CAG8713069.1"/>
    </source>
</evidence>
<dbReference type="EMBL" id="CAJVPM010044013">
    <property type="protein sequence ID" value="CAG8713069.1"/>
    <property type="molecule type" value="Genomic_DNA"/>
</dbReference>
<gene>
    <name evidence="1" type="ORF">SCALOS_LOCUS10948</name>
</gene>
<reference evidence="1" key="1">
    <citation type="submission" date="2021-06" db="EMBL/GenBank/DDBJ databases">
        <authorList>
            <person name="Kallberg Y."/>
            <person name="Tangrot J."/>
            <person name="Rosling A."/>
        </authorList>
    </citation>
    <scope>NUCLEOTIDE SEQUENCE</scope>
    <source>
        <strain evidence="1">AU212A</strain>
    </source>
</reference>
<organism evidence="1 2">
    <name type="scientific">Scutellospora calospora</name>
    <dbReference type="NCBI Taxonomy" id="85575"/>
    <lineage>
        <taxon>Eukaryota</taxon>
        <taxon>Fungi</taxon>
        <taxon>Fungi incertae sedis</taxon>
        <taxon>Mucoromycota</taxon>
        <taxon>Glomeromycotina</taxon>
        <taxon>Glomeromycetes</taxon>
        <taxon>Diversisporales</taxon>
        <taxon>Gigasporaceae</taxon>
        <taxon>Scutellospora</taxon>
    </lineage>
</organism>
<dbReference type="Proteomes" id="UP000789860">
    <property type="component" value="Unassembled WGS sequence"/>
</dbReference>
<sequence>ASVSVDSDDHVRQIILHEETCRNPDGKATTETLVFEINLTNGQWRKLKRRKVKGLRNQTSDGSNGKMNGRQQNGEN</sequence>
<name>A0ACA9PKE8_9GLOM</name>
<protein>
    <submittedName>
        <fullName evidence="1">4649_t:CDS:1</fullName>
    </submittedName>
</protein>